<dbReference type="AlphaFoldDB" id="A0A5D4KFY6"/>
<organism evidence="2 3">
    <name type="scientific">Rossellomorea vietnamensis</name>
    <dbReference type="NCBI Taxonomy" id="218284"/>
    <lineage>
        <taxon>Bacteria</taxon>
        <taxon>Bacillati</taxon>
        <taxon>Bacillota</taxon>
        <taxon>Bacilli</taxon>
        <taxon>Bacillales</taxon>
        <taxon>Bacillaceae</taxon>
        <taxon>Rossellomorea</taxon>
    </lineage>
</organism>
<proteinExistence type="predicted"/>
<feature type="transmembrane region" description="Helical" evidence="1">
    <location>
        <begin position="94"/>
        <end position="113"/>
    </location>
</feature>
<sequence length="117" mass="12534">MDALGISVAVLMIVIVVFSSKKEYNKMSTAEKEKLKEELRNPLILVAGLIPAGFLLVFISIALQSATLRNIAFALMGLGMIIEGAMLSKESSRGTLLVVLGSSAILVLGLLATRPFW</sequence>
<gene>
    <name evidence="2" type="ORF">FZC79_08350</name>
</gene>
<evidence type="ECO:0000256" key="1">
    <source>
        <dbReference type="SAM" id="Phobius"/>
    </source>
</evidence>
<protein>
    <submittedName>
        <fullName evidence="2">Uncharacterized protein</fullName>
    </submittedName>
</protein>
<dbReference type="Proteomes" id="UP000323317">
    <property type="component" value="Unassembled WGS sequence"/>
</dbReference>
<dbReference type="EMBL" id="VTEH01000004">
    <property type="protein sequence ID" value="TYR76152.1"/>
    <property type="molecule type" value="Genomic_DNA"/>
</dbReference>
<feature type="transmembrane region" description="Helical" evidence="1">
    <location>
        <begin position="70"/>
        <end position="88"/>
    </location>
</feature>
<keyword evidence="1" id="KW-0472">Membrane</keyword>
<reference evidence="2 3" key="1">
    <citation type="submission" date="2019-08" db="EMBL/GenBank/DDBJ databases">
        <title>Bacillus genomes from the desert of Cuatro Cienegas, Coahuila.</title>
        <authorList>
            <person name="Olmedo-Alvarez G."/>
        </authorList>
    </citation>
    <scope>NUCLEOTIDE SEQUENCE [LARGE SCALE GENOMIC DNA]</scope>
    <source>
        <strain evidence="2 3">CH40_1T</strain>
    </source>
</reference>
<keyword evidence="1" id="KW-0812">Transmembrane</keyword>
<accession>A0A5D4KFY6</accession>
<keyword evidence="1" id="KW-1133">Transmembrane helix</keyword>
<evidence type="ECO:0000313" key="3">
    <source>
        <dbReference type="Proteomes" id="UP000323317"/>
    </source>
</evidence>
<evidence type="ECO:0000313" key="2">
    <source>
        <dbReference type="EMBL" id="TYR76152.1"/>
    </source>
</evidence>
<comment type="caution">
    <text evidence="2">The sequence shown here is derived from an EMBL/GenBank/DDBJ whole genome shotgun (WGS) entry which is preliminary data.</text>
</comment>
<name>A0A5D4KFY6_9BACI</name>
<dbReference type="RefSeq" id="WP_148946363.1">
    <property type="nucleotide sequence ID" value="NZ_VTEH01000004.1"/>
</dbReference>
<feature type="transmembrane region" description="Helical" evidence="1">
    <location>
        <begin position="43"/>
        <end position="63"/>
    </location>
</feature>